<dbReference type="Pfam" id="PF00072">
    <property type="entry name" value="Response_reg"/>
    <property type="match status" value="1"/>
</dbReference>
<evidence type="ECO:0000256" key="2">
    <source>
        <dbReference type="PROSITE-ProRule" id="PRU00169"/>
    </source>
</evidence>
<dbReference type="Proteomes" id="UP000427769">
    <property type="component" value="Chromosome"/>
</dbReference>
<feature type="domain" description="Response regulatory" evidence="3">
    <location>
        <begin position="2"/>
        <end position="116"/>
    </location>
</feature>
<dbReference type="InterPro" id="IPR001789">
    <property type="entry name" value="Sig_transdc_resp-reg_receiver"/>
</dbReference>
<proteinExistence type="predicted"/>
<feature type="modified residue" description="4-aspartylphosphate" evidence="2">
    <location>
        <position position="52"/>
    </location>
</feature>
<reference evidence="4 5" key="1">
    <citation type="submission" date="2019-11" db="EMBL/GenBank/DDBJ databases">
        <title>Comparative genomics of hydrocarbon-degrading Desulfosarcina strains.</title>
        <authorList>
            <person name="Watanabe M."/>
            <person name="Kojima H."/>
            <person name="Fukui M."/>
        </authorList>
    </citation>
    <scope>NUCLEOTIDE SEQUENCE [LARGE SCALE GENOMIC DNA]</scope>
    <source>
        <strain evidence="4 5">PP31</strain>
    </source>
</reference>
<dbReference type="PANTHER" id="PTHR44591">
    <property type="entry name" value="STRESS RESPONSE REGULATOR PROTEIN 1"/>
    <property type="match status" value="1"/>
</dbReference>
<dbReference type="GO" id="GO:0000160">
    <property type="term" value="P:phosphorelay signal transduction system"/>
    <property type="evidence" value="ECO:0007669"/>
    <property type="project" value="InterPro"/>
</dbReference>
<dbReference type="EMBL" id="AP021875">
    <property type="protein sequence ID" value="BBO74269.1"/>
    <property type="molecule type" value="Genomic_DNA"/>
</dbReference>
<dbReference type="OrthoDB" id="9788090at2"/>
<evidence type="ECO:0000259" key="3">
    <source>
        <dbReference type="PROSITE" id="PS50110"/>
    </source>
</evidence>
<evidence type="ECO:0000313" key="5">
    <source>
        <dbReference type="Proteomes" id="UP000427769"/>
    </source>
</evidence>
<dbReference type="InterPro" id="IPR011006">
    <property type="entry name" value="CheY-like_superfamily"/>
</dbReference>
<keyword evidence="5" id="KW-1185">Reference proteome</keyword>
<evidence type="ECO:0000256" key="1">
    <source>
        <dbReference type="ARBA" id="ARBA00022553"/>
    </source>
</evidence>
<organism evidence="4 5">
    <name type="scientific">Desulfosarcina widdelii</name>
    <dbReference type="NCBI Taxonomy" id="947919"/>
    <lineage>
        <taxon>Bacteria</taxon>
        <taxon>Pseudomonadati</taxon>
        <taxon>Thermodesulfobacteriota</taxon>
        <taxon>Desulfobacteria</taxon>
        <taxon>Desulfobacterales</taxon>
        <taxon>Desulfosarcinaceae</taxon>
        <taxon>Desulfosarcina</taxon>
    </lineage>
</organism>
<dbReference type="AlphaFoldDB" id="A0A5K7Z1Z6"/>
<dbReference type="PANTHER" id="PTHR44591:SF3">
    <property type="entry name" value="RESPONSE REGULATORY DOMAIN-CONTAINING PROTEIN"/>
    <property type="match status" value="1"/>
</dbReference>
<evidence type="ECO:0000313" key="4">
    <source>
        <dbReference type="EMBL" id="BBO74269.1"/>
    </source>
</evidence>
<gene>
    <name evidence="4" type="ORF">DSCW_16860</name>
</gene>
<dbReference type="RefSeq" id="WP_155303311.1">
    <property type="nucleotide sequence ID" value="NZ_AP021875.1"/>
</dbReference>
<accession>A0A5K7Z1Z6</accession>
<dbReference type="KEGG" id="dwd:DSCW_16860"/>
<keyword evidence="1 2" id="KW-0597">Phosphoprotein</keyword>
<dbReference type="SMART" id="SM00448">
    <property type="entry name" value="REC"/>
    <property type="match status" value="1"/>
</dbReference>
<protein>
    <submittedName>
        <fullName evidence="4">Response regulator</fullName>
    </submittedName>
</protein>
<dbReference type="PROSITE" id="PS50110">
    <property type="entry name" value="RESPONSE_REGULATORY"/>
    <property type="match status" value="1"/>
</dbReference>
<dbReference type="Gene3D" id="3.40.50.2300">
    <property type="match status" value="1"/>
</dbReference>
<dbReference type="SUPFAM" id="SSF52172">
    <property type="entry name" value="CheY-like"/>
    <property type="match status" value="1"/>
</dbReference>
<dbReference type="InterPro" id="IPR050595">
    <property type="entry name" value="Bact_response_regulator"/>
</dbReference>
<sequence length="119" mass="13106">MKVLLVDDEQKFALMLSKRLELRGIPTQVFFSGEKALAEVEAGNRFDVAVLDVKMPGIGGVELKRRLSTVDPEMKFVFLTGHGSGTDYETGCLTAGECLPKPLKIEQLIETLNRLLPDA</sequence>
<name>A0A5K7Z1Z6_9BACT</name>